<reference evidence="13" key="2">
    <citation type="submission" date="2024-06" db="EMBL/GenBank/DDBJ databases">
        <authorList>
            <person name="Li S."/>
        </authorList>
    </citation>
    <scope>NUCLEOTIDE SEQUENCE</scope>
    <source>
        <strain evidence="13">SR10</strain>
    </source>
</reference>
<dbReference type="InterPro" id="IPR011919">
    <property type="entry name" value="Cell_div_ZipA"/>
</dbReference>
<dbReference type="NCBIfam" id="TIGR02205">
    <property type="entry name" value="septum_zipA"/>
    <property type="match status" value="1"/>
</dbReference>
<keyword evidence="14" id="KW-1185">Reference proteome</keyword>
<dbReference type="SMART" id="SM00771">
    <property type="entry name" value="ZipA_C"/>
    <property type="match status" value="1"/>
</dbReference>
<feature type="domain" description="ZipA C-terminal FtsZ-binding" evidence="11">
    <location>
        <begin position="102"/>
        <end position="232"/>
    </location>
</feature>
<comment type="subunit">
    <text evidence="8">Interacts with FtsZ via their C-terminal domains.</text>
</comment>
<proteinExistence type="inferred from homology"/>
<reference evidence="12 14" key="1">
    <citation type="submission" date="2024-02" db="EMBL/GenBank/DDBJ databases">
        <title>Lysobacter Genome Sequencing and Mining.</title>
        <authorList>
            <person name="Bierman J."/>
            <person name="Walker M.C."/>
        </authorList>
    </citation>
    <scope>NUCLEOTIDE SEQUENCE [LARGE SCALE GENOMIC DNA]</scope>
    <source>
        <strain evidence="12 14">PB6250</strain>
    </source>
</reference>
<dbReference type="RefSeq" id="WP_064747862.1">
    <property type="nucleotide sequence ID" value="NZ_CP159925.1"/>
</dbReference>
<name>A0AAU8MU89_9GAMM</name>
<evidence type="ECO:0000313" key="12">
    <source>
        <dbReference type="EMBL" id="MEI2455482.1"/>
    </source>
</evidence>
<evidence type="ECO:0000256" key="10">
    <source>
        <dbReference type="SAM" id="MobiDB-lite"/>
    </source>
</evidence>
<keyword evidence="2 8" id="KW-0997">Cell inner membrane</keyword>
<dbReference type="EMBL" id="CP159925">
    <property type="protein sequence ID" value="XCO74398.1"/>
    <property type="molecule type" value="Genomic_DNA"/>
</dbReference>
<evidence type="ECO:0000256" key="6">
    <source>
        <dbReference type="ARBA" id="ARBA00023136"/>
    </source>
</evidence>
<dbReference type="InterPro" id="IPR036765">
    <property type="entry name" value="ZipA_FtsZ-bd_C_sf"/>
</dbReference>
<evidence type="ECO:0000256" key="9">
    <source>
        <dbReference type="RuleBase" id="RU003612"/>
    </source>
</evidence>
<evidence type="ECO:0000313" key="14">
    <source>
        <dbReference type="Proteomes" id="UP001387215"/>
    </source>
</evidence>
<keyword evidence="6 8" id="KW-0472">Membrane</keyword>
<dbReference type="Gene3D" id="3.30.1400.10">
    <property type="entry name" value="ZipA, C-terminal FtsZ-binding domain"/>
    <property type="match status" value="1"/>
</dbReference>
<accession>A0AAU8MU89</accession>
<keyword evidence="7 8" id="KW-0131">Cell cycle</keyword>
<organism evidence="13">
    <name type="scientific">Lysobacter firmicutimachus</name>
    <dbReference type="NCBI Taxonomy" id="1792846"/>
    <lineage>
        <taxon>Bacteria</taxon>
        <taxon>Pseudomonadati</taxon>
        <taxon>Pseudomonadota</taxon>
        <taxon>Gammaproteobacteria</taxon>
        <taxon>Lysobacterales</taxon>
        <taxon>Lysobacteraceae</taxon>
        <taxon>Lysobacter</taxon>
    </lineage>
</organism>
<dbReference type="PANTHER" id="PTHR38685:SF1">
    <property type="entry name" value="CELL DIVISION PROTEIN ZIPA"/>
    <property type="match status" value="1"/>
</dbReference>
<dbReference type="EMBL" id="JBANDL010000002">
    <property type="protein sequence ID" value="MEI2455482.1"/>
    <property type="molecule type" value="Genomic_DNA"/>
</dbReference>
<evidence type="ECO:0000256" key="3">
    <source>
        <dbReference type="ARBA" id="ARBA00022618"/>
    </source>
</evidence>
<evidence type="ECO:0000259" key="11">
    <source>
        <dbReference type="SMART" id="SM00771"/>
    </source>
</evidence>
<keyword evidence="1 8" id="KW-1003">Cell membrane</keyword>
<feature type="region of interest" description="Disordered" evidence="10">
    <location>
        <begin position="31"/>
        <end position="56"/>
    </location>
</feature>
<evidence type="ECO:0000256" key="8">
    <source>
        <dbReference type="HAMAP-Rule" id="MF_00509"/>
    </source>
</evidence>
<evidence type="ECO:0000256" key="2">
    <source>
        <dbReference type="ARBA" id="ARBA00022519"/>
    </source>
</evidence>
<feature type="transmembrane region" description="Helical" evidence="8">
    <location>
        <begin position="6"/>
        <end position="26"/>
    </location>
</feature>
<dbReference type="Proteomes" id="UP001387215">
    <property type="component" value="Unassembled WGS sequence"/>
</dbReference>
<sequence>MSDLTLMRIGIFIAGLILIGAILFFGRPRKPGQGKRIAREDEARAGKAPRQEPTLGEQLENELGQNAGVAGEATTQAELELFDRTLEGGANSELGRRVSDEFDKIVTLYLAARAGQKLHGPDIVVAAEKAGLVYGHMGVYHRLVEGHPERGPVFSVANIMKPGSFDMSAIQSLETPAIAFFLTLPAPVPALDAWETMLPTAQRMAELLDGVVLDEQRNALGRQRIAHLRDELRAYDRQREAPPLSKPTRW</sequence>
<keyword evidence="3 8" id="KW-0132">Cell division</keyword>
<dbReference type="GO" id="GO:0005886">
    <property type="term" value="C:plasma membrane"/>
    <property type="evidence" value="ECO:0007669"/>
    <property type="project" value="UniProtKB-SubCell"/>
</dbReference>
<dbReference type="HAMAP" id="MF_00509">
    <property type="entry name" value="ZipA"/>
    <property type="match status" value="1"/>
</dbReference>
<dbReference type="GO" id="GO:0000917">
    <property type="term" value="P:division septum assembly"/>
    <property type="evidence" value="ECO:0007669"/>
    <property type="project" value="TreeGrafter"/>
</dbReference>
<evidence type="ECO:0000313" key="13">
    <source>
        <dbReference type="EMBL" id="XCO74398.1"/>
    </source>
</evidence>
<dbReference type="GO" id="GO:0032153">
    <property type="term" value="C:cell division site"/>
    <property type="evidence" value="ECO:0007669"/>
    <property type="project" value="UniProtKB-UniRule"/>
</dbReference>
<protein>
    <recommendedName>
        <fullName evidence="8 9">Cell division protein ZipA</fullName>
    </recommendedName>
</protein>
<evidence type="ECO:0000256" key="7">
    <source>
        <dbReference type="ARBA" id="ARBA00023306"/>
    </source>
</evidence>
<evidence type="ECO:0000256" key="1">
    <source>
        <dbReference type="ARBA" id="ARBA00022475"/>
    </source>
</evidence>
<dbReference type="InterPro" id="IPR007449">
    <property type="entry name" value="ZipA_FtsZ-bd_C"/>
</dbReference>
<comment type="similarity">
    <text evidence="8 9">Belongs to the ZipA family.</text>
</comment>
<keyword evidence="5 8" id="KW-1133">Transmembrane helix</keyword>
<dbReference type="PANTHER" id="PTHR38685">
    <property type="entry name" value="CELL DIVISION PROTEIN ZIPA"/>
    <property type="match status" value="1"/>
</dbReference>
<dbReference type="AlphaFoldDB" id="A0AAU8MU89"/>
<dbReference type="Pfam" id="PF04354">
    <property type="entry name" value="ZipA_C"/>
    <property type="match status" value="1"/>
</dbReference>
<evidence type="ECO:0000256" key="5">
    <source>
        <dbReference type="ARBA" id="ARBA00022989"/>
    </source>
</evidence>
<comment type="function">
    <text evidence="8 9">Essential cell division protein that stabilizes the FtsZ protofilaments by cross-linking them and that serves as a cytoplasmic membrane anchor for the Z ring. Also required for the recruitment to the septal ring of downstream cell division proteins.</text>
</comment>
<keyword evidence="4 8" id="KW-0812">Transmembrane</keyword>
<dbReference type="SUPFAM" id="SSF64383">
    <property type="entry name" value="Cell-division protein ZipA, C-terminal domain"/>
    <property type="match status" value="1"/>
</dbReference>
<evidence type="ECO:0000256" key="4">
    <source>
        <dbReference type="ARBA" id="ARBA00022692"/>
    </source>
</evidence>
<dbReference type="GO" id="GO:0043093">
    <property type="term" value="P:FtsZ-dependent cytokinesis"/>
    <property type="evidence" value="ECO:0007669"/>
    <property type="project" value="UniProtKB-UniRule"/>
</dbReference>
<comment type="subcellular location">
    <subcellularLocation>
        <location evidence="8">Cell inner membrane</location>
        <topology evidence="8">Single-pass type I membrane protein</topology>
    </subcellularLocation>
    <text evidence="8">Localizes to the Z ring in an FtsZ-dependent manner.</text>
</comment>
<gene>
    <name evidence="8 13" type="primary">zipA</name>
    <name evidence="13" type="ORF">ABU614_18750</name>
    <name evidence="12" type="ORF">V2J18_12395</name>
</gene>